<evidence type="ECO:0000256" key="1">
    <source>
        <dbReference type="SAM" id="Phobius"/>
    </source>
</evidence>
<dbReference type="RefSeq" id="WP_086435087.1">
    <property type="nucleotide sequence ID" value="NZ_FXWH01000002.1"/>
</dbReference>
<keyword evidence="1" id="KW-0812">Transmembrane</keyword>
<keyword evidence="3" id="KW-0269">Exonuclease</keyword>
<dbReference type="Pfam" id="PF03372">
    <property type="entry name" value="Exo_endo_phos"/>
    <property type="match status" value="1"/>
</dbReference>
<dbReference type="SUPFAM" id="SSF56219">
    <property type="entry name" value="DNase I-like"/>
    <property type="match status" value="1"/>
</dbReference>
<reference evidence="4" key="1">
    <citation type="submission" date="2017-04" db="EMBL/GenBank/DDBJ databases">
        <authorList>
            <person name="Varghese N."/>
            <person name="Submissions S."/>
        </authorList>
    </citation>
    <scope>NUCLEOTIDE SEQUENCE [LARGE SCALE GENOMIC DNA]</scope>
</reference>
<gene>
    <name evidence="3" type="ORF">SAMN06297229_1954</name>
</gene>
<dbReference type="OrthoDB" id="9796594at2"/>
<keyword evidence="4" id="KW-1185">Reference proteome</keyword>
<feature type="domain" description="Endonuclease/exonuclease/phosphatase" evidence="2">
    <location>
        <begin position="109"/>
        <end position="316"/>
    </location>
</feature>
<evidence type="ECO:0000259" key="2">
    <source>
        <dbReference type="Pfam" id="PF03372"/>
    </source>
</evidence>
<keyword evidence="1" id="KW-0472">Membrane</keyword>
<dbReference type="InterPro" id="IPR036691">
    <property type="entry name" value="Endo/exonu/phosph_ase_sf"/>
</dbReference>
<proteinExistence type="predicted"/>
<evidence type="ECO:0000313" key="3">
    <source>
        <dbReference type="EMBL" id="SMQ80040.1"/>
    </source>
</evidence>
<protein>
    <submittedName>
        <fullName evidence="3">Uncharacterized conserved protein YafD, endonuclease/exonuclease/phosphatase (EEP) superfamily</fullName>
    </submittedName>
</protein>
<name>A0A1Y6G0J4_9GAMM</name>
<evidence type="ECO:0000313" key="4">
    <source>
        <dbReference type="Proteomes" id="UP000194450"/>
    </source>
</evidence>
<keyword evidence="1" id="KW-1133">Transmembrane helix</keyword>
<keyword evidence="3" id="KW-0378">Hydrolase</keyword>
<dbReference type="Proteomes" id="UP000194450">
    <property type="component" value="Unassembled WGS sequence"/>
</dbReference>
<keyword evidence="3" id="KW-0255">Endonuclease</keyword>
<accession>A0A1Y6G0J4</accession>
<dbReference type="EMBL" id="FXWH01000002">
    <property type="protein sequence ID" value="SMQ80040.1"/>
    <property type="molecule type" value="Genomic_DNA"/>
</dbReference>
<feature type="transmembrane region" description="Helical" evidence="1">
    <location>
        <begin position="6"/>
        <end position="24"/>
    </location>
</feature>
<dbReference type="Gene3D" id="3.60.10.10">
    <property type="entry name" value="Endonuclease/exonuclease/phosphatase"/>
    <property type="match status" value="1"/>
</dbReference>
<dbReference type="GO" id="GO:0004519">
    <property type="term" value="F:endonuclease activity"/>
    <property type="evidence" value="ECO:0007669"/>
    <property type="project" value="UniProtKB-KW"/>
</dbReference>
<sequence length="356" mass="40975">MSAWLWIIATLTVMLLLTTLLPLTRKTHWFFRVWDFPRLQQTAAGLALLALTAWQEPFSPTVTWLLLAVQLLCTAYQLWWIFPYTPLCRKEVITYSPKQRTASDHLRVMTVNVLESNRRSKTLLQTIQTERPDILIAVETDNWWMKELDDLGDLYPHVLRCPLDNLYGMLVYSVWPLEQESIEYLIEPEVPSMHFDVVMPSGRKIQMHCLHPAPPSPTENEKSVNRDAELVLVARRIKDHDGPIIIAGDLNDVAWSSTTRLFRKISGLVDPRVGRGMFNSFHAKLPFLRWPLDHLFHSQHFALKEIKRLPAFGSDHFPFLADLALLDSEAEVDNGMQPSAEDKEYADAVLKEVKAP</sequence>
<organism evidence="3 4">
    <name type="scientific">Pseudidiomarina planktonica</name>
    <dbReference type="NCBI Taxonomy" id="1323738"/>
    <lineage>
        <taxon>Bacteria</taxon>
        <taxon>Pseudomonadati</taxon>
        <taxon>Pseudomonadota</taxon>
        <taxon>Gammaproteobacteria</taxon>
        <taxon>Alteromonadales</taxon>
        <taxon>Idiomarinaceae</taxon>
        <taxon>Pseudidiomarina</taxon>
    </lineage>
</organism>
<dbReference type="GO" id="GO:0004527">
    <property type="term" value="F:exonuclease activity"/>
    <property type="evidence" value="ECO:0007669"/>
    <property type="project" value="UniProtKB-KW"/>
</dbReference>
<dbReference type="InterPro" id="IPR005135">
    <property type="entry name" value="Endo/exonuclease/phosphatase"/>
</dbReference>
<keyword evidence="3" id="KW-0540">Nuclease</keyword>
<dbReference type="AlphaFoldDB" id="A0A1Y6G0J4"/>